<proteinExistence type="predicted"/>
<evidence type="ECO:0000313" key="2">
    <source>
        <dbReference type="Proteomes" id="UP000006258"/>
    </source>
</evidence>
<evidence type="ECO:0000313" key="1">
    <source>
        <dbReference type="EMBL" id="EFK59697.1"/>
    </source>
</evidence>
<dbReference type="GeneID" id="95429147"/>
<keyword evidence="2" id="KW-1185">Reference proteome</keyword>
<organism evidence="1 2">
    <name type="scientific">Sphingobacterium spiritivorum ATCC 33861</name>
    <dbReference type="NCBI Taxonomy" id="525373"/>
    <lineage>
        <taxon>Bacteria</taxon>
        <taxon>Pseudomonadati</taxon>
        <taxon>Bacteroidota</taxon>
        <taxon>Sphingobacteriia</taxon>
        <taxon>Sphingobacteriales</taxon>
        <taxon>Sphingobacteriaceae</taxon>
        <taxon>Sphingobacterium</taxon>
    </lineage>
</organism>
<dbReference type="EMBL" id="ACHA02000002">
    <property type="protein sequence ID" value="EFK59697.1"/>
    <property type="molecule type" value="Genomic_DNA"/>
</dbReference>
<dbReference type="Gene3D" id="1.20.120.330">
    <property type="entry name" value="Nucleotidyltransferases domain 2"/>
    <property type="match status" value="1"/>
</dbReference>
<name>D7VHZ5_SPHSI</name>
<dbReference type="HOGENOM" id="CLU_865743_0_0_10"/>
<dbReference type="AlphaFoldDB" id="D7VHZ5"/>
<reference evidence="1" key="1">
    <citation type="submission" date="2010-07" db="EMBL/GenBank/DDBJ databases">
        <authorList>
            <person name="Muzny D."/>
            <person name="Qin X."/>
            <person name="Buhay C."/>
            <person name="Dugan-Rocha S."/>
            <person name="Ding Y."/>
            <person name="Chen G."/>
            <person name="Hawes A."/>
            <person name="Holder M."/>
            <person name="Jhangiani S."/>
            <person name="Johnson A."/>
            <person name="Khan Z."/>
            <person name="Li Z."/>
            <person name="Liu W."/>
            <person name="Liu X."/>
            <person name="Perez L."/>
            <person name="Shen H."/>
            <person name="Wang Q."/>
            <person name="Watt J."/>
            <person name="Xi L."/>
            <person name="Xin Y."/>
            <person name="Zhou J."/>
            <person name="Deng J."/>
            <person name="Jiang H."/>
            <person name="Liu Y."/>
            <person name="Qu J."/>
            <person name="Song X.-Z."/>
            <person name="Zhang L."/>
            <person name="Villasana D."/>
            <person name="Johnson A."/>
            <person name="Liu J."/>
            <person name="Liyanage D."/>
            <person name="Lorensuhewa L."/>
            <person name="Robinson T."/>
            <person name="Song A."/>
            <person name="Song B.-B."/>
            <person name="Dinh H."/>
            <person name="Thornton R."/>
            <person name="Coyle M."/>
            <person name="Francisco L."/>
            <person name="Jackson L."/>
            <person name="Javaid M."/>
            <person name="Korchina V."/>
            <person name="Kovar C."/>
            <person name="Mata R."/>
            <person name="Mathew T."/>
            <person name="Ngo R."/>
            <person name="Nguyen L."/>
            <person name="Nguyen N."/>
            <person name="Okwuonu G."/>
            <person name="Ongeri F."/>
            <person name="Pham C."/>
            <person name="Simmons D."/>
            <person name="Wilczek-Boney K."/>
            <person name="Hale W."/>
            <person name="Jakkamsetti A."/>
            <person name="Pham P."/>
            <person name="Ruth R."/>
            <person name="San Lucas F."/>
            <person name="Warren J."/>
            <person name="Zhang J."/>
            <person name="Zhao Z."/>
            <person name="Zhou C."/>
            <person name="Zhu D."/>
            <person name="Lee S."/>
            <person name="Bess C."/>
            <person name="Blankenburg K."/>
            <person name="Forbes L."/>
            <person name="Fu Q."/>
            <person name="Gubbala S."/>
            <person name="Hirani K."/>
            <person name="Jayaseelan J.C."/>
            <person name="Lara F."/>
            <person name="Munidasa M."/>
            <person name="Palculict T."/>
            <person name="Patil S."/>
            <person name="Pu L.-L."/>
            <person name="Saada N."/>
            <person name="Tang L."/>
            <person name="Weissenberger G."/>
            <person name="Zhu Y."/>
            <person name="Hemphill L."/>
            <person name="Shang Y."/>
            <person name="Youmans B."/>
            <person name="Ayvaz T."/>
            <person name="Ross M."/>
            <person name="Santibanez J."/>
            <person name="Aqrawi P."/>
            <person name="Gross S."/>
            <person name="Joshi V."/>
            <person name="Fowler G."/>
            <person name="Nazareth L."/>
            <person name="Reid J."/>
            <person name="Worley K."/>
            <person name="Petrosino J."/>
            <person name="Highlander S."/>
            <person name="Gibbs R."/>
        </authorList>
    </citation>
    <scope>NUCLEOTIDE SEQUENCE [LARGE SCALE GENOMIC DNA]</scope>
    <source>
        <strain evidence="1">ATCC 33861</strain>
    </source>
</reference>
<dbReference type="Proteomes" id="UP000006258">
    <property type="component" value="Unassembled WGS sequence"/>
</dbReference>
<sequence>MAIICLIKEVTRYSSFAVRLLSDGTLYISASDIIIHYQSIIKMNTPSENPNSTHKELIIQAIRSSMDSLYIYCFSYLIRSQQASTPVISRHERLELHHYYLFVVTESHREEFLQKPAEVNSRLPEHIRVTLVCESLDELEEESNYNNSFYQHILVSSEKWVTDNKHPVDITPYEIRQLVLHKTDEQIWKIRYNNAKGLLASASQGCGCGYDEAVAVMLSLALEQICLGMILILLKYYPPAKDLVYLFDLISCITPIAEEIFCLSIPEERKIIENLSDGLRQFRSISSYEVDGYNLYLVCDRTEIFLQKADQFVLTYLESLE</sequence>
<gene>
    <name evidence="1" type="ORF">HMPREF0766_10614</name>
</gene>
<accession>D7VHZ5</accession>
<evidence type="ECO:0008006" key="3">
    <source>
        <dbReference type="Google" id="ProtNLM"/>
    </source>
</evidence>
<dbReference type="RefSeq" id="WP_002997859.1">
    <property type="nucleotide sequence ID" value="NZ_GL379771.1"/>
</dbReference>
<protein>
    <recommendedName>
        <fullName evidence="3">HEPN domain-containing protein</fullName>
    </recommendedName>
</protein>
<comment type="caution">
    <text evidence="1">The sequence shown here is derived from an EMBL/GenBank/DDBJ whole genome shotgun (WGS) entry which is preliminary data.</text>
</comment>